<proteinExistence type="predicted"/>
<dbReference type="Proteomes" id="UP000824139">
    <property type="component" value="Unassembled WGS sequence"/>
</dbReference>
<feature type="compositionally biased region" description="Low complexity" evidence="1">
    <location>
        <begin position="165"/>
        <end position="190"/>
    </location>
</feature>
<reference evidence="2" key="2">
    <citation type="journal article" date="2021" name="PeerJ">
        <title>Extensive microbial diversity within the chicken gut microbiome revealed by metagenomics and culture.</title>
        <authorList>
            <person name="Gilroy R."/>
            <person name="Ravi A."/>
            <person name="Getino M."/>
            <person name="Pursley I."/>
            <person name="Horton D.L."/>
            <person name="Alikhan N.F."/>
            <person name="Baker D."/>
            <person name="Gharbi K."/>
            <person name="Hall N."/>
            <person name="Watson M."/>
            <person name="Adriaenssens E.M."/>
            <person name="Foster-Nyarko E."/>
            <person name="Jarju S."/>
            <person name="Secka A."/>
            <person name="Antonio M."/>
            <person name="Oren A."/>
            <person name="Chaudhuri R.R."/>
            <person name="La Ragione R."/>
            <person name="Hildebrand F."/>
            <person name="Pallen M.J."/>
        </authorList>
    </citation>
    <scope>NUCLEOTIDE SEQUENCE</scope>
    <source>
        <strain evidence="2">CHK152-2994</strain>
    </source>
</reference>
<gene>
    <name evidence="2" type="ORF">IAD41_02510</name>
</gene>
<dbReference type="EMBL" id="DVJO01000052">
    <property type="protein sequence ID" value="HIS82463.1"/>
    <property type="molecule type" value="Genomic_DNA"/>
</dbReference>
<comment type="caution">
    <text evidence="2">The sequence shown here is derived from an EMBL/GenBank/DDBJ whole genome shotgun (WGS) entry which is preliminary data.</text>
</comment>
<reference evidence="2" key="1">
    <citation type="submission" date="2020-10" db="EMBL/GenBank/DDBJ databases">
        <authorList>
            <person name="Gilroy R."/>
        </authorList>
    </citation>
    <scope>NUCLEOTIDE SEQUENCE</scope>
    <source>
        <strain evidence="2">CHK152-2994</strain>
    </source>
</reference>
<evidence type="ECO:0000313" key="2">
    <source>
        <dbReference type="EMBL" id="HIS82463.1"/>
    </source>
</evidence>
<evidence type="ECO:0000313" key="3">
    <source>
        <dbReference type="Proteomes" id="UP000824139"/>
    </source>
</evidence>
<sequence>MAIQGFDYEAFAQNLTSQAREIVPQDFDANQKQYVVNTLMNFSRLAGEALYNDTENNFNADQAVMITQIIAEWAFHKSVDLIRSGIPQQFWDPIMQKIAFTIFEIAKQTFKQNLPQDQILQLIEHHVKKAWEDSINELKDKNLIDEGLREKAAKQSNIDSMMQNMQEEQQAQQAQAAAAAPPAAAQNQPASPVPANSNQPAQPIDLSKPIEPYKPPKLLKLVAVALLLKRVTDDRVQSILNRFEQDDAGTVLRYMYVDDLEEKVDPSVTMRVLEDIGRNLPSATEVNTNMLVERVKATASLMDRQKLESLVQVERPNVRRFIFNAMEGEFYKMPPRVAAVIASHLEHSV</sequence>
<protein>
    <submittedName>
        <fullName evidence="2">Uncharacterized protein</fullName>
    </submittedName>
</protein>
<feature type="region of interest" description="Disordered" evidence="1">
    <location>
        <begin position="165"/>
        <end position="210"/>
    </location>
</feature>
<evidence type="ECO:0000256" key="1">
    <source>
        <dbReference type="SAM" id="MobiDB-lite"/>
    </source>
</evidence>
<accession>A0A9D1K3V9</accession>
<dbReference type="AlphaFoldDB" id="A0A9D1K3V9"/>
<name>A0A9D1K3V9_9BACT</name>
<organism evidence="2 3">
    <name type="scientific">Candidatus Scatenecus faecavium</name>
    <dbReference type="NCBI Taxonomy" id="2840915"/>
    <lineage>
        <taxon>Bacteria</taxon>
        <taxon>Candidatus Scatenecus</taxon>
    </lineage>
</organism>